<dbReference type="Proteomes" id="UP000033497">
    <property type="component" value="Unassembled WGS sequence"/>
</dbReference>
<protein>
    <submittedName>
        <fullName evidence="2">Uncharacterized protein</fullName>
    </submittedName>
</protein>
<sequence length="283" mass="31036">MDRYYFLFYKSFFLLLLTLGSANAQIGIGTTTPKGALDIESTQYGVVYPSVALTATNIVAPVVNPTTDPLEVGTTVYNTNTTNNGSFDVEPGIYSWDGSVWVRHYYKRQVQGFKQTGVLRSKSSGSFQIVPGFSITNPKTFFAKYTGLYKIDLKLNYGGGAMIDNDDVNVGLFEGNFRFTFSGSTSSPYIIRAKSYSTFNQHIGTAGTQFNNISAQVYKTIYVNLVAGTVYTFSLEFDQFPDPDTDLTVGYVNNGNSGGGNGDGRGYVGQDIPCIIEFTYLKE</sequence>
<feature type="chain" id="PRO_5047365471" evidence="1">
    <location>
        <begin position="25"/>
        <end position="283"/>
    </location>
</feature>
<dbReference type="EMBL" id="JSVU01000008">
    <property type="protein sequence ID" value="KJJ37798.1"/>
    <property type="molecule type" value="Genomic_DNA"/>
</dbReference>
<reference evidence="2 3" key="1">
    <citation type="submission" date="2014-10" db="EMBL/GenBank/DDBJ databases">
        <title>Genome sequencing of Vitellibacter vladivostokensis KMM 3516.</title>
        <authorList>
            <person name="Thevarajoo S."/>
            <person name="Selvaratnam C."/>
            <person name="Goh K.M."/>
            <person name="Chong C.S."/>
        </authorList>
    </citation>
    <scope>NUCLEOTIDE SEQUENCE [LARGE SCALE GENOMIC DNA]</scope>
    <source>
        <strain evidence="2 3">KMM 3516</strain>
    </source>
</reference>
<keyword evidence="3" id="KW-1185">Reference proteome</keyword>
<gene>
    <name evidence="2" type="ORF">MB09_12220</name>
</gene>
<accession>A0ABR5DG87</accession>
<evidence type="ECO:0000313" key="3">
    <source>
        <dbReference type="Proteomes" id="UP000033497"/>
    </source>
</evidence>
<dbReference type="RefSeq" id="WP_045081194.1">
    <property type="nucleotide sequence ID" value="NZ_JSVU01000008.1"/>
</dbReference>
<comment type="caution">
    <text evidence="2">The sequence shown here is derived from an EMBL/GenBank/DDBJ whole genome shotgun (WGS) entry which is preliminary data.</text>
</comment>
<feature type="signal peptide" evidence="1">
    <location>
        <begin position="1"/>
        <end position="24"/>
    </location>
</feature>
<keyword evidence="1" id="KW-0732">Signal</keyword>
<organism evidence="2 3">
    <name type="scientific">Aequorivita vladivostokensis</name>
    <dbReference type="NCBI Taxonomy" id="171194"/>
    <lineage>
        <taxon>Bacteria</taxon>
        <taxon>Pseudomonadati</taxon>
        <taxon>Bacteroidota</taxon>
        <taxon>Flavobacteriia</taxon>
        <taxon>Flavobacteriales</taxon>
        <taxon>Flavobacteriaceae</taxon>
        <taxon>Aequorivita</taxon>
    </lineage>
</organism>
<name>A0ABR5DG87_9FLAO</name>
<evidence type="ECO:0000256" key="1">
    <source>
        <dbReference type="SAM" id="SignalP"/>
    </source>
</evidence>
<proteinExistence type="predicted"/>
<evidence type="ECO:0000313" key="2">
    <source>
        <dbReference type="EMBL" id="KJJ37798.1"/>
    </source>
</evidence>